<reference evidence="1 2" key="1">
    <citation type="submission" date="2014-06" db="EMBL/GenBank/DDBJ databases">
        <title>Draft genome sequence of the putrescine producing strain Lactococcus lactis subsp cremoris GE214.</title>
        <authorList>
            <person name="Ladero V."/>
            <person name="Linares D.M."/>
            <person name="del Rio B."/>
            <person name="Mayo B."/>
            <person name="Martin M.C."/>
            <person name="Fernandez M."/>
            <person name="Alvarez M.A."/>
        </authorList>
    </citation>
    <scope>NUCLEOTIDE SEQUENCE [LARGE SCALE GENOMIC DNA]</scope>
    <source>
        <strain evidence="1 2">GE214</strain>
    </source>
</reference>
<dbReference type="Proteomes" id="UP000028401">
    <property type="component" value="Unassembled WGS sequence"/>
</dbReference>
<dbReference type="AlphaFoldDB" id="A0A084A8Q3"/>
<dbReference type="RefSeq" id="WP_042748752.1">
    <property type="nucleotide sequence ID" value="NZ_AZSI01000137.1"/>
</dbReference>
<accession>A0A084A8Q3</accession>
<sequence>MGFKNYEIVSTHLGYEDHGIFTVYLTLKGGGFGVSVGGYALDEPIAGKRVIAKKGAELIPKILDVVGVETWEQLKGQYIRVEDNGLGTKVSKIGHLMDNKWLDFESFFKEVDN</sequence>
<comment type="caution">
    <text evidence="1">The sequence shown here is derived from an EMBL/GenBank/DDBJ whole genome shotgun (WGS) entry which is preliminary data.</text>
</comment>
<dbReference type="PATRIC" id="fig|1415168.3.peg.2247"/>
<protein>
    <submittedName>
        <fullName evidence="1">Phage protein</fullName>
    </submittedName>
</protein>
<proteinExistence type="predicted"/>
<name>A0A084A8Q3_LACLC</name>
<evidence type="ECO:0000313" key="2">
    <source>
        <dbReference type="Proteomes" id="UP000028401"/>
    </source>
</evidence>
<dbReference type="EMBL" id="AZSI01000137">
    <property type="protein sequence ID" value="KEY61682.1"/>
    <property type="molecule type" value="Genomic_DNA"/>
</dbReference>
<evidence type="ECO:0000313" key="1">
    <source>
        <dbReference type="EMBL" id="KEY61682.1"/>
    </source>
</evidence>
<organism evidence="1 2">
    <name type="scientific">Lactococcus cremoris subsp. cremoris GE214</name>
    <dbReference type="NCBI Taxonomy" id="1415168"/>
    <lineage>
        <taxon>Bacteria</taxon>
        <taxon>Bacillati</taxon>
        <taxon>Bacillota</taxon>
        <taxon>Bacilli</taxon>
        <taxon>Lactobacillales</taxon>
        <taxon>Streptococcaceae</taxon>
        <taxon>Lactococcus</taxon>
        <taxon>Lactococcus cremoris subsp. cremoris</taxon>
    </lineage>
</organism>
<gene>
    <name evidence="1" type="ORF">U725_02183</name>
</gene>